<evidence type="ECO:0000313" key="12">
    <source>
        <dbReference type="EMBL" id="KAI0300706.1"/>
    </source>
</evidence>
<dbReference type="SMART" id="SM00184">
    <property type="entry name" value="RING"/>
    <property type="match status" value="1"/>
</dbReference>
<dbReference type="Pfam" id="PF13639">
    <property type="entry name" value="zf-RING_2"/>
    <property type="match status" value="1"/>
</dbReference>
<feature type="compositionally biased region" description="Basic and acidic residues" evidence="10">
    <location>
        <begin position="311"/>
        <end position="334"/>
    </location>
</feature>
<dbReference type="GO" id="GO:0008270">
    <property type="term" value="F:zinc ion binding"/>
    <property type="evidence" value="ECO:0007669"/>
    <property type="project" value="UniProtKB-KW"/>
</dbReference>
<feature type="region of interest" description="Disordered" evidence="10">
    <location>
        <begin position="286"/>
        <end position="340"/>
    </location>
</feature>
<name>A0AAD4QNJ1_9AGAM</name>
<keyword evidence="8" id="KW-0804">Transcription</keyword>
<reference evidence="12" key="1">
    <citation type="journal article" date="2022" name="New Phytol.">
        <title>Evolutionary transition to the ectomycorrhizal habit in the genomes of a hyperdiverse lineage of mushroom-forming fungi.</title>
        <authorList>
            <person name="Looney B."/>
            <person name="Miyauchi S."/>
            <person name="Morin E."/>
            <person name="Drula E."/>
            <person name="Courty P.E."/>
            <person name="Kohler A."/>
            <person name="Kuo A."/>
            <person name="LaButti K."/>
            <person name="Pangilinan J."/>
            <person name="Lipzen A."/>
            <person name="Riley R."/>
            <person name="Andreopoulos W."/>
            <person name="He G."/>
            <person name="Johnson J."/>
            <person name="Nolan M."/>
            <person name="Tritt A."/>
            <person name="Barry K.W."/>
            <person name="Grigoriev I.V."/>
            <person name="Nagy L.G."/>
            <person name="Hibbett D."/>
            <person name="Henrissat B."/>
            <person name="Matheny P.B."/>
            <person name="Labbe J."/>
            <person name="Martin F.M."/>
        </authorList>
    </citation>
    <scope>NUCLEOTIDE SEQUENCE</scope>
    <source>
        <strain evidence="12">BPL690</strain>
    </source>
</reference>
<keyword evidence="6" id="KW-0862">Zinc</keyword>
<keyword evidence="5 9" id="KW-0863">Zinc-finger</keyword>
<dbReference type="EMBL" id="WTXG01000017">
    <property type="protein sequence ID" value="KAI0300706.1"/>
    <property type="molecule type" value="Genomic_DNA"/>
</dbReference>
<comment type="catalytic activity">
    <reaction evidence="1">
        <text>S-ubiquitinyl-[E2 ubiquitin-conjugating enzyme]-L-cysteine + [acceptor protein]-L-lysine = [E2 ubiquitin-conjugating enzyme]-L-cysteine + N(6)-ubiquitinyl-[acceptor protein]-L-lysine.</text>
        <dbReference type="EC" id="2.3.2.27"/>
    </reaction>
</comment>
<feature type="region of interest" description="Disordered" evidence="10">
    <location>
        <begin position="1"/>
        <end position="33"/>
    </location>
</feature>
<dbReference type="EC" id="2.3.2.27" evidence="2"/>
<dbReference type="AlphaFoldDB" id="A0AAD4QNJ1"/>
<evidence type="ECO:0000259" key="11">
    <source>
        <dbReference type="PROSITE" id="PS50089"/>
    </source>
</evidence>
<dbReference type="Proteomes" id="UP001203297">
    <property type="component" value="Unassembled WGS sequence"/>
</dbReference>
<feature type="domain" description="RING-type" evidence="11">
    <location>
        <begin position="44"/>
        <end position="82"/>
    </location>
</feature>
<feature type="compositionally biased region" description="Polar residues" evidence="10">
    <location>
        <begin position="489"/>
        <end position="500"/>
    </location>
</feature>
<proteinExistence type="predicted"/>
<comment type="caution">
    <text evidence="12">The sequence shown here is derived from an EMBL/GenBank/DDBJ whole genome shotgun (WGS) entry which is preliminary data.</text>
</comment>
<feature type="region of interest" description="Disordered" evidence="10">
    <location>
        <begin position="487"/>
        <end position="565"/>
    </location>
</feature>
<dbReference type="GO" id="GO:0061630">
    <property type="term" value="F:ubiquitin protein ligase activity"/>
    <property type="evidence" value="ECO:0007669"/>
    <property type="project" value="UniProtKB-EC"/>
</dbReference>
<dbReference type="Gene3D" id="3.30.40.10">
    <property type="entry name" value="Zinc/RING finger domain, C3HC4 (zinc finger)"/>
    <property type="match status" value="1"/>
</dbReference>
<dbReference type="InterPro" id="IPR013083">
    <property type="entry name" value="Znf_RING/FYVE/PHD"/>
</dbReference>
<feature type="compositionally biased region" description="Polar residues" evidence="10">
    <location>
        <begin position="411"/>
        <end position="427"/>
    </location>
</feature>
<keyword evidence="13" id="KW-1185">Reference proteome</keyword>
<dbReference type="GO" id="GO:0000209">
    <property type="term" value="P:protein polyubiquitination"/>
    <property type="evidence" value="ECO:0007669"/>
    <property type="project" value="TreeGrafter"/>
</dbReference>
<evidence type="ECO:0000256" key="4">
    <source>
        <dbReference type="ARBA" id="ARBA00022723"/>
    </source>
</evidence>
<evidence type="ECO:0000256" key="2">
    <source>
        <dbReference type="ARBA" id="ARBA00012483"/>
    </source>
</evidence>
<evidence type="ECO:0000256" key="10">
    <source>
        <dbReference type="SAM" id="MobiDB-lite"/>
    </source>
</evidence>
<gene>
    <name evidence="12" type="ORF">B0F90DRAFT_1722579</name>
</gene>
<dbReference type="InterPro" id="IPR017907">
    <property type="entry name" value="Znf_RING_CS"/>
</dbReference>
<dbReference type="PROSITE" id="PS50089">
    <property type="entry name" value="ZF_RING_2"/>
    <property type="match status" value="1"/>
</dbReference>
<feature type="region of interest" description="Disordered" evidence="10">
    <location>
        <begin position="592"/>
        <end position="639"/>
    </location>
</feature>
<feature type="compositionally biased region" description="Low complexity" evidence="10">
    <location>
        <begin position="542"/>
        <end position="558"/>
    </location>
</feature>
<evidence type="ECO:0000256" key="6">
    <source>
        <dbReference type="ARBA" id="ARBA00022833"/>
    </source>
</evidence>
<evidence type="ECO:0000256" key="7">
    <source>
        <dbReference type="ARBA" id="ARBA00023015"/>
    </source>
</evidence>
<dbReference type="GO" id="GO:0006513">
    <property type="term" value="P:protein monoubiquitination"/>
    <property type="evidence" value="ECO:0007669"/>
    <property type="project" value="TreeGrafter"/>
</dbReference>
<dbReference type="SUPFAM" id="SSF57850">
    <property type="entry name" value="RING/U-box"/>
    <property type="match status" value="1"/>
</dbReference>
<evidence type="ECO:0000256" key="9">
    <source>
        <dbReference type="PROSITE-ProRule" id="PRU00175"/>
    </source>
</evidence>
<organism evidence="12 13">
    <name type="scientific">Multifurca ochricompacta</name>
    <dbReference type="NCBI Taxonomy" id="376703"/>
    <lineage>
        <taxon>Eukaryota</taxon>
        <taxon>Fungi</taxon>
        <taxon>Dikarya</taxon>
        <taxon>Basidiomycota</taxon>
        <taxon>Agaricomycotina</taxon>
        <taxon>Agaricomycetes</taxon>
        <taxon>Russulales</taxon>
        <taxon>Russulaceae</taxon>
        <taxon>Multifurca</taxon>
    </lineage>
</organism>
<evidence type="ECO:0000256" key="8">
    <source>
        <dbReference type="ARBA" id="ARBA00023163"/>
    </source>
</evidence>
<protein>
    <recommendedName>
        <fullName evidence="2">RING-type E3 ubiquitin transferase</fullName>
        <ecNumber evidence="2">2.3.2.27</ecNumber>
    </recommendedName>
</protein>
<evidence type="ECO:0000256" key="5">
    <source>
        <dbReference type="ARBA" id="ARBA00022771"/>
    </source>
</evidence>
<keyword evidence="7" id="KW-0805">Transcription regulation</keyword>
<evidence type="ECO:0000256" key="3">
    <source>
        <dbReference type="ARBA" id="ARBA00022679"/>
    </source>
</evidence>
<accession>A0AAD4QNJ1</accession>
<feature type="region of interest" description="Disordered" evidence="10">
    <location>
        <begin position="370"/>
        <end position="446"/>
    </location>
</feature>
<feature type="compositionally biased region" description="Basic and acidic residues" evidence="10">
    <location>
        <begin position="619"/>
        <end position="635"/>
    </location>
</feature>
<dbReference type="PANTHER" id="PTHR46077:SF1">
    <property type="entry name" value="TOP1 BINDING ARGININE_SERINE RICH PROTEIN, E3 UBIQUITIN LIGASE"/>
    <property type="match status" value="1"/>
</dbReference>
<dbReference type="InterPro" id="IPR001841">
    <property type="entry name" value="Znf_RING"/>
</dbReference>
<keyword evidence="3" id="KW-0808">Transferase</keyword>
<dbReference type="PANTHER" id="PTHR46077">
    <property type="entry name" value="E3 UBIQUITIN-PROTEIN LIGASE TOPORS"/>
    <property type="match status" value="1"/>
</dbReference>
<dbReference type="PROSITE" id="PS00518">
    <property type="entry name" value="ZF_RING_1"/>
    <property type="match status" value="1"/>
</dbReference>
<evidence type="ECO:0000256" key="1">
    <source>
        <dbReference type="ARBA" id="ARBA00000900"/>
    </source>
</evidence>
<evidence type="ECO:0000313" key="13">
    <source>
        <dbReference type="Proteomes" id="UP001203297"/>
    </source>
</evidence>
<sequence length="694" mass="78077">MAESQATRPSKRIKLESLSPKVENEEPTLEPEAEVDVDVDEDHCTICLQSIVDRTVIPTCSHEFCFECLMVWSEQSRRCPLCAQNIGDYLIHRIRSTFDYQKHFLPPLRTSPRPLTRINGARIAPVHRRRERTWGPRDRAAQDEADALERAHVASNKYTRYRPYPTPTQFAASQDLISRMTVFLRREFLVWPNADVEFLVTFVISLMKSIDIRSESAIKLLAEFLDMDTPYVPGERHVNAEHFAHEIYCYLRSPYKALSVYDSVVQYDTPPGIPSPTSYERARRWESGPFQSQSQSPDHRRSRSYSHSPPSRRERNARRERSPHSRAVPQERHTSVLVNPENLAEDQCSCRSVQSGWKDKDGCHAQRICSSLPTHNKDKGKQRASSYSRCPKHESGHQGSSVIVPHDRTQTSELSNTPTGFSRSPSPDSGAEKSTIPPGVPHEEPSLLLRSSHENNVERSYVVSPSFRDGSPSAACVTGTADDAPSLFEGSQSLNEAHNTSDSSSRRLELSDPVINEGRTRSNPLRQPRYRNQRDSIIAYLRTRPSPTTPRPLSSTRPQPTPVPSLLSRITDETVVGLGTTPDGDIPITITTNQEGGGDMRTVGQRAERSSRPSANDDLSVRKDTATTRVEHSEPSEALLRSSRAQLLDRLNSEKTAAAEAQLRMQARLRTRLAAERRLAHIEVRVSVRSGHSP</sequence>
<keyword evidence="4" id="KW-0479">Metal-binding</keyword>